<dbReference type="InterPro" id="IPR004843">
    <property type="entry name" value="Calcineurin-like_PHP"/>
</dbReference>
<comment type="catalytic activity">
    <reaction evidence="1">
        <text>O-phospho-L-threonyl-[protein] + H2O = L-threonyl-[protein] + phosphate</text>
        <dbReference type="Rhea" id="RHEA:47004"/>
        <dbReference type="Rhea" id="RHEA-COMP:11060"/>
        <dbReference type="Rhea" id="RHEA-COMP:11605"/>
        <dbReference type="ChEBI" id="CHEBI:15377"/>
        <dbReference type="ChEBI" id="CHEBI:30013"/>
        <dbReference type="ChEBI" id="CHEBI:43474"/>
        <dbReference type="ChEBI" id="CHEBI:61977"/>
        <dbReference type="EC" id="3.1.3.16"/>
    </reaction>
</comment>
<dbReference type="AlphaFoldDB" id="A0A915AQC6"/>
<dbReference type="PROSITE" id="PS00125">
    <property type="entry name" value="SER_THR_PHOSPHATASE"/>
    <property type="match status" value="1"/>
</dbReference>
<dbReference type="Proteomes" id="UP000887569">
    <property type="component" value="Unplaced"/>
</dbReference>
<evidence type="ECO:0000256" key="2">
    <source>
        <dbReference type="SAM" id="MobiDB-lite"/>
    </source>
</evidence>
<dbReference type="PANTHER" id="PTHR11668:SF194">
    <property type="entry name" value="SERINE_THREONINE-PROTEIN PHOSPHATASE-RELATED"/>
    <property type="match status" value="1"/>
</dbReference>
<comment type="similarity">
    <text evidence="1">Belongs to the PPP phosphatase family.</text>
</comment>
<name>A0A915AQC6_PARUN</name>
<dbReference type="WBParaSite" id="PgR011_g176_t01">
    <property type="protein sequence ID" value="PgR011_g176_t01"/>
    <property type="gene ID" value="PgR011_g176"/>
</dbReference>
<evidence type="ECO:0000256" key="1">
    <source>
        <dbReference type="RuleBase" id="RU004273"/>
    </source>
</evidence>
<dbReference type="Pfam" id="PF00149">
    <property type="entry name" value="Metallophos"/>
    <property type="match status" value="1"/>
</dbReference>
<dbReference type="GO" id="GO:0004722">
    <property type="term" value="F:protein serine/threonine phosphatase activity"/>
    <property type="evidence" value="ECO:0007669"/>
    <property type="project" value="UniProtKB-EC"/>
</dbReference>
<keyword evidence="4" id="KW-1185">Reference proteome</keyword>
<keyword evidence="1" id="KW-0378">Hydrolase</keyword>
<dbReference type="InterPro" id="IPR050341">
    <property type="entry name" value="PP1_catalytic_subunit"/>
</dbReference>
<dbReference type="Gene3D" id="3.60.21.10">
    <property type="match status" value="1"/>
</dbReference>
<organism evidence="4 5">
    <name type="scientific">Parascaris univalens</name>
    <name type="common">Nematode worm</name>
    <dbReference type="NCBI Taxonomy" id="6257"/>
    <lineage>
        <taxon>Eukaryota</taxon>
        <taxon>Metazoa</taxon>
        <taxon>Ecdysozoa</taxon>
        <taxon>Nematoda</taxon>
        <taxon>Chromadorea</taxon>
        <taxon>Rhabditida</taxon>
        <taxon>Spirurina</taxon>
        <taxon>Ascaridomorpha</taxon>
        <taxon>Ascaridoidea</taxon>
        <taxon>Ascarididae</taxon>
        <taxon>Parascaris</taxon>
    </lineage>
</organism>
<dbReference type="PANTHER" id="PTHR11668">
    <property type="entry name" value="SERINE/THREONINE PROTEIN PHOSPHATASE"/>
    <property type="match status" value="1"/>
</dbReference>
<proteinExistence type="inferred from homology"/>
<dbReference type="EC" id="3.1.3.16" evidence="1"/>
<feature type="compositionally biased region" description="Basic and acidic residues" evidence="2">
    <location>
        <begin position="416"/>
        <end position="433"/>
    </location>
</feature>
<feature type="region of interest" description="Disordered" evidence="2">
    <location>
        <begin position="330"/>
        <end position="433"/>
    </location>
</feature>
<dbReference type="InterPro" id="IPR029052">
    <property type="entry name" value="Metallo-depent_PP-like"/>
</dbReference>
<protein>
    <recommendedName>
        <fullName evidence="1">Serine/threonine-protein phosphatase</fullName>
        <ecNumber evidence="1">3.1.3.16</ecNumber>
    </recommendedName>
</protein>
<reference evidence="5" key="1">
    <citation type="submission" date="2022-11" db="UniProtKB">
        <authorList>
            <consortium name="WormBaseParasite"/>
        </authorList>
    </citation>
    <scope>IDENTIFICATION</scope>
</reference>
<evidence type="ECO:0000313" key="4">
    <source>
        <dbReference type="Proteomes" id="UP000887569"/>
    </source>
</evidence>
<dbReference type="GO" id="GO:0005634">
    <property type="term" value="C:nucleus"/>
    <property type="evidence" value="ECO:0007669"/>
    <property type="project" value="TreeGrafter"/>
</dbReference>
<feature type="domain" description="Serine/threonine specific protein phosphatases" evidence="3">
    <location>
        <begin position="123"/>
        <end position="128"/>
    </location>
</feature>
<dbReference type="InterPro" id="IPR006186">
    <property type="entry name" value="Ser/Thr-sp_prot-phosphatase"/>
</dbReference>
<dbReference type="SUPFAM" id="SSF56300">
    <property type="entry name" value="Metallo-dependent phosphatases"/>
    <property type="match status" value="1"/>
</dbReference>
<evidence type="ECO:0000313" key="5">
    <source>
        <dbReference type="WBParaSite" id="PgR011_g176_t01"/>
    </source>
</evidence>
<feature type="compositionally biased region" description="Basic and acidic residues" evidence="2">
    <location>
        <begin position="349"/>
        <end position="401"/>
    </location>
</feature>
<feature type="compositionally biased region" description="Polar residues" evidence="2">
    <location>
        <begin position="330"/>
        <end position="342"/>
    </location>
</feature>
<dbReference type="PRINTS" id="PR00114">
    <property type="entry name" value="STPHPHTASE"/>
</dbReference>
<dbReference type="SMART" id="SM00156">
    <property type="entry name" value="PP2Ac"/>
    <property type="match status" value="1"/>
</dbReference>
<evidence type="ECO:0000259" key="3">
    <source>
        <dbReference type="PROSITE" id="PS00125"/>
    </source>
</evidence>
<dbReference type="GO" id="GO:0005737">
    <property type="term" value="C:cytoplasm"/>
    <property type="evidence" value="ECO:0007669"/>
    <property type="project" value="TreeGrafter"/>
</dbReference>
<sequence>MALTQADLKWVEEIIDKLGGLYNKTGTINDVMTFDDVMRILSYISVALMQEGSLIEVDVPIKVVGDIHGQYQDMHKLFDLIGRVPDVKMLFLGDYVDRGTQSLETVLYLFAMKLRYKDRIFLLRGNHETPAVNRIYGFYAECAIRYAPGLWWEFISVFNRLPLAGLIAKRILCMHGGLSPELTSIDLIRRIKRPCEPVDRGLLIDLLWSDPTSQGDGWYYSPRGLSYAFGKGITAAACKMLNIDLVIRAHQVVQDGYELMVGRQLITIFSAPNYAGQFNNAAAVVCIDEDLQITFQQLRVPCPNTKGSRPCPAVACEPGKALELPEKLMKQTSTTPSPTVAANNVVNKENSKENEKKEEEKKEDENKESITNVKKEENLEDKKETTPNDKKEEKPNEKGADVETPPKVTETNTTDKAIEQKEEPPKEEMKQPA</sequence>
<accession>A0A915AQC6</accession>